<dbReference type="InterPro" id="IPR036188">
    <property type="entry name" value="FAD/NAD-bd_sf"/>
</dbReference>
<dbReference type="PANTHER" id="PTHR43747:SF5">
    <property type="entry name" value="FAD-BINDING DOMAIN-CONTAINING PROTEIN"/>
    <property type="match status" value="1"/>
</dbReference>
<dbReference type="AlphaFoldDB" id="A0A1M5Q925"/>
<comment type="similarity">
    <text evidence="2">Belongs to the flavin-dependent halogenase family. Bacterial tryptophan halogenase subfamily.</text>
</comment>
<dbReference type="Proteomes" id="UP000186132">
    <property type="component" value="Unassembled WGS sequence"/>
</dbReference>
<evidence type="ECO:0000259" key="3">
    <source>
        <dbReference type="Pfam" id="PF01494"/>
    </source>
</evidence>
<dbReference type="RefSeq" id="WP_073391515.1">
    <property type="nucleotide sequence ID" value="NZ_FQVU01000004.1"/>
</dbReference>
<dbReference type="OrthoDB" id="103324at2"/>
<dbReference type="GO" id="GO:0071949">
    <property type="term" value="F:FAD binding"/>
    <property type="evidence" value="ECO:0007669"/>
    <property type="project" value="InterPro"/>
</dbReference>
<dbReference type="Pfam" id="PF01494">
    <property type="entry name" value="FAD_binding_3"/>
    <property type="match status" value="1"/>
</dbReference>
<dbReference type="InterPro" id="IPR002938">
    <property type="entry name" value="FAD-bd"/>
</dbReference>
<dbReference type="STRING" id="1206085.SAMN05443575_3333"/>
<dbReference type="GO" id="GO:0016491">
    <property type="term" value="F:oxidoreductase activity"/>
    <property type="evidence" value="ECO:0007669"/>
    <property type="project" value="UniProtKB-KW"/>
</dbReference>
<dbReference type="EMBL" id="FQVU01000004">
    <property type="protein sequence ID" value="SHH10512.1"/>
    <property type="molecule type" value="Genomic_DNA"/>
</dbReference>
<feature type="domain" description="FAD-binding" evidence="3">
    <location>
        <begin position="9"/>
        <end position="327"/>
    </location>
</feature>
<accession>A0A1M5Q925</accession>
<dbReference type="PANTHER" id="PTHR43747">
    <property type="entry name" value="FAD-BINDING PROTEIN"/>
    <property type="match status" value="1"/>
</dbReference>
<dbReference type="SUPFAM" id="SSF51905">
    <property type="entry name" value="FAD/NAD(P)-binding domain"/>
    <property type="match status" value="1"/>
</dbReference>
<proteinExistence type="inferred from homology"/>
<dbReference type="InterPro" id="IPR050816">
    <property type="entry name" value="Flavin-dep_Halogenase_NPB"/>
</dbReference>
<keyword evidence="5" id="KW-1185">Reference proteome</keyword>
<reference evidence="4 5" key="1">
    <citation type="submission" date="2016-11" db="EMBL/GenBank/DDBJ databases">
        <authorList>
            <person name="Jaros S."/>
            <person name="Januszkiewicz K."/>
            <person name="Wedrychowicz H."/>
        </authorList>
    </citation>
    <scope>NUCLEOTIDE SEQUENCE [LARGE SCALE GENOMIC DNA]</scope>
    <source>
        <strain evidence="4 5">DSM 45627</strain>
    </source>
</reference>
<dbReference type="PRINTS" id="PR00420">
    <property type="entry name" value="RNGMNOXGNASE"/>
</dbReference>
<keyword evidence="1" id="KW-0560">Oxidoreductase</keyword>
<dbReference type="Gene3D" id="3.50.50.60">
    <property type="entry name" value="FAD/NAD(P)-binding domain"/>
    <property type="match status" value="1"/>
</dbReference>
<evidence type="ECO:0000256" key="1">
    <source>
        <dbReference type="ARBA" id="ARBA00023002"/>
    </source>
</evidence>
<sequence>MSADVTAAADVVVVGARCAGASLAVHLARAGVRVRLLDKARFPSDTASTHIVQPRGTAALTRLGVADRLRAAGAAAIERLALRYDDVHLEAEYADARARPALSTGTTPGLSLRRTALDAILVDAARDAGAQVCTRTAVTGLLRDGTGRVCGVRTATGDIAAGVVVGADGRDSTVARLVGARRHSVYAAPRLAAWVYLRGARDDAGRLRIGRIGSSALIAVPAEDGLQLVGVVPSVRERTEFLADRDDCFERELRRWPELHELVAGAERVGPMRVVPDWQAYFRTSAGPGWVLSGDAGHFKDPAAAQGITDALRQAEWLASSLAASLPHGARHVDAATRDFARRRDDDCREMHWFAHDMGAAGPTGPLLRELVRGIARDDPMLFARVLNRDLAPSEVVTAGRLAHAAGAALRGGPGMLVPLGREVASVGRRRTHRALARAARGRGRKPV</sequence>
<name>A0A1M5Q925_9ACTN</name>
<evidence type="ECO:0000313" key="4">
    <source>
        <dbReference type="EMBL" id="SHH10512.1"/>
    </source>
</evidence>
<evidence type="ECO:0000313" key="5">
    <source>
        <dbReference type="Proteomes" id="UP000186132"/>
    </source>
</evidence>
<organism evidence="4 5">
    <name type="scientific">Jatrophihabitans endophyticus</name>
    <dbReference type="NCBI Taxonomy" id="1206085"/>
    <lineage>
        <taxon>Bacteria</taxon>
        <taxon>Bacillati</taxon>
        <taxon>Actinomycetota</taxon>
        <taxon>Actinomycetes</taxon>
        <taxon>Jatrophihabitantales</taxon>
        <taxon>Jatrophihabitantaceae</taxon>
        <taxon>Jatrophihabitans</taxon>
    </lineage>
</organism>
<gene>
    <name evidence="4" type="ORF">SAMN05443575_3333</name>
</gene>
<evidence type="ECO:0000256" key="2">
    <source>
        <dbReference type="ARBA" id="ARBA00038396"/>
    </source>
</evidence>
<protein>
    <submittedName>
        <fullName evidence="4">Dehydrogenase (Flavoprotein)</fullName>
    </submittedName>
</protein>